<evidence type="ECO:0000313" key="2">
    <source>
        <dbReference type="Proteomes" id="UP000825699"/>
    </source>
</evidence>
<evidence type="ECO:0000313" key="1">
    <source>
        <dbReference type="EMBL" id="MBY5627677.1"/>
    </source>
</evidence>
<dbReference type="EMBL" id="JAAXEP010000003">
    <property type="protein sequence ID" value="MBY5627677.1"/>
    <property type="molecule type" value="Genomic_DNA"/>
</dbReference>
<protein>
    <submittedName>
        <fullName evidence="1">Uncharacterized protein</fullName>
    </submittedName>
</protein>
<comment type="caution">
    <text evidence="1">The sequence shown here is derived from an EMBL/GenBank/DDBJ whole genome shotgun (WGS) entry which is preliminary data.</text>
</comment>
<accession>A0AAJ1A5E0</accession>
<sequence length="159" mass="18530">MLKFVKLQLGQDWVAESNAPGPQVSVEGSSVNVRFRSYRPVHEKKPTGILRALSLFSKTRPKFDETWGTLRFVGCSRWRWDSTNDHEWYKVDGHGRYSGVAPRWGEFYELMGPDPDRDAVSWEKIGADTVSSRHFLYYFRDETLEFMAEEWSFIPNLTA</sequence>
<proteinExistence type="predicted"/>
<dbReference type="RefSeq" id="WP_222259996.1">
    <property type="nucleotide sequence ID" value="NZ_JAAXEB010000003.1"/>
</dbReference>
<reference evidence="1" key="1">
    <citation type="submission" date="2020-04" db="EMBL/GenBank/DDBJ databases">
        <title>Global-level population genomics supports evidence of horizontal gene transfer on evolution of Rhizobia in Lentils.</title>
        <authorList>
            <person name="Gai Y."/>
            <person name="Cook D."/>
            <person name="Riely B."/>
        </authorList>
    </citation>
    <scope>NUCLEOTIDE SEQUENCE</scope>
    <source>
        <strain evidence="1">Derici101B</strain>
    </source>
</reference>
<dbReference type="AlphaFoldDB" id="A0AAJ1A5E0"/>
<dbReference type="Proteomes" id="UP000825699">
    <property type="component" value="Unassembled WGS sequence"/>
</dbReference>
<organism evidence="1 2">
    <name type="scientific">Rhizobium leguminosarum</name>
    <dbReference type="NCBI Taxonomy" id="384"/>
    <lineage>
        <taxon>Bacteria</taxon>
        <taxon>Pseudomonadati</taxon>
        <taxon>Pseudomonadota</taxon>
        <taxon>Alphaproteobacteria</taxon>
        <taxon>Hyphomicrobiales</taxon>
        <taxon>Rhizobiaceae</taxon>
        <taxon>Rhizobium/Agrobacterium group</taxon>
        <taxon>Rhizobium</taxon>
    </lineage>
</organism>
<name>A0AAJ1A5E0_RHILE</name>
<gene>
    <name evidence="1" type="ORF">HFO42_05995</name>
</gene>